<dbReference type="Proteomes" id="UP000183832">
    <property type="component" value="Unassembled WGS sequence"/>
</dbReference>
<dbReference type="EMBL" id="CVRI01000021">
    <property type="protein sequence ID" value="CRK91882.1"/>
    <property type="molecule type" value="Genomic_DNA"/>
</dbReference>
<sequence length="100" mass="11873">MKISQNQIMSSIDRASFSQLNFCHIHSYIVVSVFVCNHSDPLDSEQCFASHALKNKWKEITSKCHEVLQLRFNKFRKILRKIKHKTNDKPPRIRRFSEVQ</sequence>
<reference evidence="1 2" key="1">
    <citation type="submission" date="2015-04" db="EMBL/GenBank/DDBJ databases">
        <authorList>
            <person name="Syromyatnikov M.Y."/>
            <person name="Popov V.N."/>
        </authorList>
    </citation>
    <scope>NUCLEOTIDE SEQUENCE [LARGE SCALE GENOMIC DNA]</scope>
</reference>
<protein>
    <submittedName>
        <fullName evidence="1">CLUMA_CG005502, isoform A</fullName>
    </submittedName>
</protein>
<proteinExistence type="predicted"/>
<evidence type="ECO:0000313" key="2">
    <source>
        <dbReference type="Proteomes" id="UP000183832"/>
    </source>
</evidence>
<accession>A0A1J1HWG8</accession>
<evidence type="ECO:0000313" key="1">
    <source>
        <dbReference type="EMBL" id="CRK91882.1"/>
    </source>
</evidence>
<keyword evidence="2" id="KW-1185">Reference proteome</keyword>
<organism evidence="1 2">
    <name type="scientific">Clunio marinus</name>
    <dbReference type="NCBI Taxonomy" id="568069"/>
    <lineage>
        <taxon>Eukaryota</taxon>
        <taxon>Metazoa</taxon>
        <taxon>Ecdysozoa</taxon>
        <taxon>Arthropoda</taxon>
        <taxon>Hexapoda</taxon>
        <taxon>Insecta</taxon>
        <taxon>Pterygota</taxon>
        <taxon>Neoptera</taxon>
        <taxon>Endopterygota</taxon>
        <taxon>Diptera</taxon>
        <taxon>Nematocera</taxon>
        <taxon>Chironomoidea</taxon>
        <taxon>Chironomidae</taxon>
        <taxon>Clunio</taxon>
    </lineage>
</organism>
<dbReference type="AlphaFoldDB" id="A0A1J1HWG8"/>
<gene>
    <name evidence="1" type="ORF">CLUMA_CG005502</name>
</gene>
<name>A0A1J1HWG8_9DIPT</name>